<evidence type="ECO:0000313" key="2">
    <source>
        <dbReference type="EMBL" id="CAA9303851.1"/>
    </source>
</evidence>
<evidence type="ECO:0000256" key="1">
    <source>
        <dbReference type="SAM" id="MobiDB-lite"/>
    </source>
</evidence>
<feature type="compositionally biased region" description="Basic and acidic residues" evidence="1">
    <location>
        <begin position="227"/>
        <end position="243"/>
    </location>
</feature>
<dbReference type="EC" id="3.6.3.16" evidence="2"/>
<sequence length="332" mass="36307">EPRRPPRPHPGRSPTPARPARRQRQGRHRQDDGVRRPGLRPRHGGPPGAAVRGRGPARHLRALRRPAPGRRRRAAAAPHARRRRRARALHRRRGRSAGVPRHLLPPGAGREGARPLRCDRLRHLDRPRAAGRAAHRQGLRGRPPGTDEPARRLRRRRPGRPADRTDRPVPQRARGGVRAGEDGPDPQPGRLDHDGAARPHDRGAPGDAAGGHAGDRDRGGRHGPGAHPDRDRQRDREHGHSDPARPGGAGPGRRRRPRPGGARLDRRAERHAGRRVRGRGGPDPAAAGPARAADGTRPAAGRRHVRPGRHRRGRAGDHRAAAPRPARPRGCL</sequence>
<feature type="compositionally biased region" description="Basic residues" evidence="1">
    <location>
        <begin position="300"/>
        <end position="313"/>
    </location>
</feature>
<proteinExistence type="predicted"/>
<organism evidence="2">
    <name type="scientific">uncultured Friedmanniella sp</name>
    <dbReference type="NCBI Taxonomy" id="335381"/>
    <lineage>
        <taxon>Bacteria</taxon>
        <taxon>Bacillati</taxon>
        <taxon>Actinomycetota</taxon>
        <taxon>Actinomycetes</taxon>
        <taxon>Propionibacteriales</taxon>
        <taxon>Nocardioidaceae</taxon>
        <taxon>Friedmanniella</taxon>
        <taxon>environmental samples</taxon>
    </lineage>
</organism>
<dbReference type="GO" id="GO:0016787">
    <property type="term" value="F:hydrolase activity"/>
    <property type="evidence" value="ECO:0007669"/>
    <property type="project" value="UniProtKB-KW"/>
</dbReference>
<dbReference type="EMBL" id="CADCTS010000225">
    <property type="protein sequence ID" value="CAA9303851.1"/>
    <property type="molecule type" value="Genomic_DNA"/>
</dbReference>
<accession>A0A6J4KEV0</accession>
<feature type="compositionally biased region" description="Low complexity" evidence="1">
    <location>
        <begin position="322"/>
        <end position="332"/>
    </location>
</feature>
<feature type="compositionally biased region" description="Basic and acidic residues" evidence="1">
    <location>
        <begin position="160"/>
        <end position="169"/>
    </location>
</feature>
<gene>
    <name evidence="2" type="ORF">AVDCRST_MAG48-1541</name>
</gene>
<feature type="compositionally biased region" description="Basic residues" evidence="1">
    <location>
        <begin position="1"/>
        <end position="10"/>
    </location>
</feature>
<reference evidence="2" key="1">
    <citation type="submission" date="2020-02" db="EMBL/GenBank/DDBJ databases">
        <authorList>
            <person name="Meier V. D."/>
        </authorList>
    </citation>
    <scope>NUCLEOTIDE SEQUENCE</scope>
    <source>
        <strain evidence="2">AVDCRST_MAG48</strain>
    </source>
</reference>
<feature type="compositionally biased region" description="Basic and acidic residues" evidence="1">
    <location>
        <begin position="111"/>
        <end position="128"/>
    </location>
</feature>
<dbReference type="AlphaFoldDB" id="A0A6J4KEV0"/>
<feature type="compositionally biased region" description="Low complexity" evidence="1">
    <location>
        <begin position="282"/>
        <end position="299"/>
    </location>
</feature>
<feature type="non-terminal residue" evidence="2">
    <location>
        <position position="1"/>
    </location>
</feature>
<protein>
    <submittedName>
        <fullName evidence="2">Arsenical pump-driving ATPase TEMP</fullName>
        <ecNumber evidence="2">3.6.3.16</ecNumber>
    </submittedName>
</protein>
<keyword evidence="2" id="KW-0378">Hydrolase</keyword>
<feature type="non-terminal residue" evidence="2">
    <location>
        <position position="332"/>
    </location>
</feature>
<feature type="compositionally biased region" description="Basic and acidic residues" evidence="1">
    <location>
        <begin position="190"/>
        <end position="204"/>
    </location>
</feature>
<name>A0A6J4KEV0_9ACTN</name>
<feature type="compositionally biased region" description="Basic residues" evidence="1">
    <location>
        <begin position="55"/>
        <end position="95"/>
    </location>
</feature>
<feature type="region of interest" description="Disordered" evidence="1">
    <location>
        <begin position="1"/>
        <end position="332"/>
    </location>
</feature>